<dbReference type="AlphaFoldDB" id="A0A916YKA7"/>
<reference evidence="2" key="2">
    <citation type="submission" date="2020-09" db="EMBL/GenBank/DDBJ databases">
        <authorList>
            <person name="Sun Q."/>
            <person name="Zhou Y."/>
        </authorList>
    </citation>
    <scope>NUCLEOTIDE SEQUENCE</scope>
    <source>
        <strain evidence="2">CGMCC 1.15958</strain>
    </source>
</reference>
<dbReference type="InterPro" id="IPR007492">
    <property type="entry name" value="LytTR_DNA-bd_dom"/>
</dbReference>
<dbReference type="EMBL" id="BMKK01000002">
    <property type="protein sequence ID" value="GGD47752.1"/>
    <property type="molecule type" value="Genomic_DNA"/>
</dbReference>
<dbReference type="RefSeq" id="WP_188764912.1">
    <property type="nucleotide sequence ID" value="NZ_BMKK01000002.1"/>
</dbReference>
<comment type="caution">
    <text evidence="2">The sequence shown here is derived from an EMBL/GenBank/DDBJ whole genome shotgun (WGS) entry which is preliminary data.</text>
</comment>
<gene>
    <name evidence="2" type="ORF">GCM10011514_09670</name>
</gene>
<dbReference type="Proteomes" id="UP000609064">
    <property type="component" value="Unassembled WGS sequence"/>
</dbReference>
<dbReference type="Pfam" id="PF04397">
    <property type="entry name" value="LytTR"/>
    <property type="match status" value="1"/>
</dbReference>
<evidence type="ECO:0000259" key="1">
    <source>
        <dbReference type="PROSITE" id="PS50930"/>
    </source>
</evidence>
<name>A0A916YKA7_9BACT</name>
<dbReference type="PROSITE" id="PS50930">
    <property type="entry name" value="HTH_LYTTR"/>
    <property type="match status" value="1"/>
</dbReference>
<accession>A0A916YKA7</accession>
<keyword evidence="3" id="KW-1185">Reference proteome</keyword>
<dbReference type="SMART" id="SM00850">
    <property type="entry name" value="LytTR"/>
    <property type="match status" value="1"/>
</dbReference>
<evidence type="ECO:0000313" key="2">
    <source>
        <dbReference type="EMBL" id="GGD47752.1"/>
    </source>
</evidence>
<proteinExistence type="predicted"/>
<sequence length="224" mass="26803">MLRNYKDLENIDDFQFLQKKQNYWYLCKENEADWEKYAFVEDINFFLLQHTQFSKINESKIINLNFLIDSSKYNLEKLFFNNIVSKKYLPSIKLAYQILINKKNDAEVSEINPQISEKKKIKFNNIEVENIKFIVRTGKTTDIYFKDNSISYVYETLTTFEEKLLHSSKFIRISRGCIINIEHISFFRINTKKRFAELRIGIHPFKVSRRLISSFKSKANNITS</sequence>
<feature type="domain" description="HTH LytTR-type" evidence="1">
    <location>
        <begin position="153"/>
        <end position="221"/>
    </location>
</feature>
<evidence type="ECO:0000313" key="3">
    <source>
        <dbReference type="Proteomes" id="UP000609064"/>
    </source>
</evidence>
<organism evidence="2 3">
    <name type="scientific">Emticicia aquatilis</name>
    <dbReference type="NCBI Taxonomy" id="1537369"/>
    <lineage>
        <taxon>Bacteria</taxon>
        <taxon>Pseudomonadati</taxon>
        <taxon>Bacteroidota</taxon>
        <taxon>Cytophagia</taxon>
        <taxon>Cytophagales</taxon>
        <taxon>Leadbetterellaceae</taxon>
        <taxon>Emticicia</taxon>
    </lineage>
</organism>
<dbReference type="GO" id="GO:0003677">
    <property type="term" value="F:DNA binding"/>
    <property type="evidence" value="ECO:0007669"/>
    <property type="project" value="InterPro"/>
</dbReference>
<reference evidence="2" key="1">
    <citation type="journal article" date="2014" name="Int. J. Syst. Evol. Microbiol.">
        <title>Complete genome sequence of Corynebacterium casei LMG S-19264T (=DSM 44701T), isolated from a smear-ripened cheese.</title>
        <authorList>
            <consortium name="US DOE Joint Genome Institute (JGI-PGF)"/>
            <person name="Walter F."/>
            <person name="Albersmeier A."/>
            <person name="Kalinowski J."/>
            <person name="Ruckert C."/>
        </authorList>
    </citation>
    <scope>NUCLEOTIDE SEQUENCE</scope>
    <source>
        <strain evidence="2">CGMCC 1.15958</strain>
    </source>
</reference>
<protein>
    <recommendedName>
        <fullName evidence="1">HTH LytTR-type domain-containing protein</fullName>
    </recommendedName>
</protein>
<dbReference type="Gene3D" id="2.40.50.1020">
    <property type="entry name" value="LytTr DNA-binding domain"/>
    <property type="match status" value="1"/>
</dbReference>